<dbReference type="InterPro" id="IPR011010">
    <property type="entry name" value="DNA_brk_join_enz"/>
</dbReference>
<dbReference type="InterPro" id="IPR013762">
    <property type="entry name" value="Integrase-like_cat_sf"/>
</dbReference>
<organism evidence="3 4">
    <name type="scientific">Oxobacter pfennigii</name>
    <dbReference type="NCBI Taxonomy" id="36849"/>
    <lineage>
        <taxon>Bacteria</taxon>
        <taxon>Bacillati</taxon>
        <taxon>Bacillota</taxon>
        <taxon>Clostridia</taxon>
        <taxon>Eubacteriales</taxon>
        <taxon>Clostridiaceae</taxon>
        <taxon>Oxobacter</taxon>
    </lineage>
</organism>
<evidence type="ECO:0000256" key="1">
    <source>
        <dbReference type="ARBA" id="ARBA00023172"/>
    </source>
</evidence>
<name>A0A0P8WT26_9CLOT</name>
<evidence type="ECO:0000313" key="4">
    <source>
        <dbReference type="Proteomes" id="UP000050326"/>
    </source>
</evidence>
<gene>
    <name evidence="3" type="primary">xerD_2</name>
    <name evidence="3" type="ORF">OXPF_10120</name>
</gene>
<reference evidence="3 4" key="1">
    <citation type="submission" date="2015-09" db="EMBL/GenBank/DDBJ databases">
        <title>Genome sequence of Oxobacter pfennigii DSM 3222.</title>
        <authorList>
            <person name="Poehlein A."/>
            <person name="Bengelsdorf F.R."/>
            <person name="Schiel-Bengelsdorf B."/>
            <person name="Duerre P."/>
            <person name="Daniel R."/>
        </authorList>
    </citation>
    <scope>NUCLEOTIDE SEQUENCE [LARGE SCALE GENOMIC DNA]</scope>
    <source>
        <strain evidence="3 4">DSM 3222</strain>
    </source>
</reference>
<dbReference type="SUPFAM" id="SSF56349">
    <property type="entry name" value="DNA breaking-rejoining enzymes"/>
    <property type="match status" value="1"/>
</dbReference>
<dbReference type="AlphaFoldDB" id="A0A0P8WT26"/>
<dbReference type="InterPro" id="IPR050090">
    <property type="entry name" value="Tyrosine_recombinase_XerCD"/>
</dbReference>
<proteinExistence type="predicted"/>
<dbReference type="RefSeq" id="WP_054874102.1">
    <property type="nucleotide sequence ID" value="NZ_LKET01000021.1"/>
</dbReference>
<dbReference type="PANTHER" id="PTHR30349">
    <property type="entry name" value="PHAGE INTEGRASE-RELATED"/>
    <property type="match status" value="1"/>
</dbReference>
<dbReference type="InterPro" id="IPR002104">
    <property type="entry name" value="Integrase_catalytic"/>
</dbReference>
<dbReference type="PATRIC" id="fig|36849.3.peg.1079"/>
<dbReference type="STRING" id="36849.OXPF_10120"/>
<feature type="domain" description="Tyr recombinase" evidence="2">
    <location>
        <begin position="1"/>
        <end position="182"/>
    </location>
</feature>
<dbReference type="GO" id="GO:0015074">
    <property type="term" value="P:DNA integration"/>
    <property type="evidence" value="ECO:0007669"/>
    <property type="project" value="InterPro"/>
</dbReference>
<dbReference type="Proteomes" id="UP000050326">
    <property type="component" value="Unassembled WGS sequence"/>
</dbReference>
<dbReference type="PROSITE" id="PS51898">
    <property type="entry name" value="TYR_RECOMBINASE"/>
    <property type="match status" value="1"/>
</dbReference>
<comment type="caution">
    <text evidence="3">The sequence shown here is derived from an EMBL/GenBank/DDBJ whole genome shotgun (WGS) entry which is preliminary data.</text>
</comment>
<keyword evidence="1" id="KW-0233">DNA recombination</keyword>
<dbReference type="EMBL" id="LKET01000021">
    <property type="protein sequence ID" value="KPU45777.1"/>
    <property type="molecule type" value="Genomic_DNA"/>
</dbReference>
<dbReference type="PANTHER" id="PTHR30349:SF82">
    <property type="entry name" value="INTEGRASE_RECOMBINASE YOEC-RELATED"/>
    <property type="match status" value="1"/>
</dbReference>
<evidence type="ECO:0000313" key="3">
    <source>
        <dbReference type="EMBL" id="KPU45777.1"/>
    </source>
</evidence>
<sequence>MTVEPIRDKSKIKQMYQYLHGKDQKYDLIFKFGLNTGLRISDILPLKVKDIFVSNGEFRDYLVLKEKKTKKEKKIKLNNALRKRIQPYIKENNLTLADYLFPSKKGSHIGRIQAYRVLKEAANLVGIQNFGTHSLRKTWGYWTYNTSKYNIGLIMDTFNHSSQSITLRYIGVNQDQKDELYSLVQF</sequence>
<keyword evidence="4" id="KW-1185">Reference proteome</keyword>
<dbReference type="Gene3D" id="1.10.443.10">
    <property type="entry name" value="Intergrase catalytic core"/>
    <property type="match status" value="1"/>
</dbReference>
<protein>
    <submittedName>
        <fullName evidence="3">Tyrosine recombinase XerD</fullName>
    </submittedName>
</protein>
<dbReference type="Pfam" id="PF00589">
    <property type="entry name" value="Phage_integrase"/>
    <property type="match status" value="1"/>
</dbReference>
<accession>A0A0P8WT26</accession>
<dbReference type="GO" id="GO:0006310">
    <property type="term" value="P:DNA recombination"/>
    <property type="evidence" value="ECO:0007669"/>
    <property type="project" value="UniProtKB-KW"/>
</dbReference>
<dbReference type="OrthoDB" id="9788852at2"/>
<evidence type="ECO:0000259" key="2">
    <source>
        <dbReference type="PROSITE" id="PS51898"/>
    </source>
</evidence>
<dbReference type="GO" id="GO:0003677">
    <property type="term" value="F:DNA binding"/>
    <property type="evidence" value="ECO:0007669"/>
    <property type="project" value="InterPro"/>
</dbReference>